<proteinExistence type="predicted"/>
<dbReference type="EMBL" id="CAXAMN010024873">
    <property type="protein sequence ID" value="CAK9090621.1"/>
    <property type="molecule type" value="Genomic_DNA"/>
</dbReference>
<dbReference type="Proteomes" id="UP001642484">
    <property type="component" value="Unassembled WGS sequence"/>
</dbReference>
<accession>A0ABP0QU27</accession>
<keyword evidence="1" id="KW-0732">Signal</keyword>
<feature type="signal peptide" evidence="1">
    <location>
        <begin position="1"/>
        <end position="15"/>
    </location>
</feature>
<sequence length="565" mass="63166">MNALLRSGWLTLTLASLLERKEECESRGGSLVWVALQMAHSDGQEDLFEALLVEPFTPDDTEERNHICIPRNCAGKDEISSEHCMNVKGSVLGSLLEAHQKVNGGLGMDHLFQTTLQQQHWMLKGVEDHQPPLPLSHLWSAQHAAPAAPPTVMAWRLVVLSSHAPLAALVAEHVEEMVPMEVVYYGSCYLCDHTATCRTRHVPSRADGACTLWHHPDEATPKAWLTAVEDVARRERDMAQLVMCFGLALCPGLRFDVLGIPRIQILCMNPLQGTPSPLAPLMLLDLRRRVFEDRDNDQIFVTNGVTRALLGYHAGADVAARVAVTTFFRKRLMDWSRAVPFGGASRTVLLSSSFILQVSSVYLAFRLALQELLNALGFEMAEHRQDVFWTLQSSGDVAGFLQHALTVYIPEHPYKNYFNDLYAMRLPIYLPSIDFIARFWPEVRSLDTAQCYDGWFDRRLPRTRLTEPSAESESPLPEPFDLSDGGYEKVRTWLAPADYFAFPGITIFQSLAQLHASLADLDDAHSSHLDAVREQMASFAVQRREEAAQLLSRVLRPVVSDASGG</sequence>
<comment type="caution">
    <text evidence="2">The sequence shown here is derived from an EMBL/GenBank/DDBJ whole genome shotgun (WGS) entry which is preliminary data.</text>
</comment>
<evidence type="ECO:0000313" key="2">
    <source>
        <dbReference type="EMBL" id="CAK9090621.1"/>
    </source>
</evidence>
<gene>
    <name evidence="2" type="ORF">CCMP2556_LOCUS43533</name>
</gene>
<protein>
    <submittedName>
        <fullName evidence="2">Uncharacterized protein</fullName>
    </submittedName>
</protein>
<organism evidence="2 3">
    <name type="scientific">Durusdinium trenchii</name>
    <dbReference type="NCBI Taxonomy" id="1381693"/>
    <lineage>
        <taxon>Eukaryota</taxon>
        <taxon>Sar</taxon>
        <taxon>Alveolata</taxon>
        <taxon>Dinophyceae</taxon>
        <taxon>Suessiales</taxon>
        <taxon>Symbiodiniaceae</taxon>
        <taxon>Durusdinium</taxon>
    </lineage>
</organism>
<reference evidence="2 3" key="1">
    <citation type="submission" date="2024-02" db="EMBL/GenBank/DDBJ databases">
        <authorList>
            <person name="Chen Y."/>
            <person name="Shah S."/>
            <person name="Dougan E. K."/>
            <person name="Thang M."/>
            <person name="Chan C."/>
        </authorList>
    </citation>
    <scope>NUCLEOTIDE SEQUENCE [LARGE SCALE GENOMIC DNA]</scope>
</reference>
<name>A0ABP0QU27_9DINO</name>
<keyword evidence="3" id="KW-1185">Reference proteome</keyword>
<feature type="chain" id="PRO_5045360788" evidence="1">
    <location>
        <begin position="16"/>
        <end position="565"/>
    </location>
</feature>
<evidence type="ECO:0000313" key="3">
    <source>
        <dbReference type="Proteomes" id="UP001642484"/>
    </source>
</evidence>
<evidence type="ECO:0000256" key="1">
    <source>
        <dbReference type="SAM" id="SignalP"/>
    </source>
</evidence>